<dbReference type="AlphaFoldDB" id="A0A9W2ZNQ8"/>
<keyword evidence="6 10" id="KW-0472">Membrane</keyword>
<dbReference type="Pfam" id="PF00001">
    <property type="entry name" value="7tm_1"/>
    <property type="match status" value="1"/>
</dbReference>
<evidence type="ECO:0000313" key="13">
    <source>
        <dbReference type="RefSeq" id="XP_055876596.1"/>
    </source>
</evidence>
<dbReference type="PRINTS" id="PR01012">
    <property type="entry name" value="NRPEPTIDEYR"/>
</dbReference>
<keyword evidence="7 9" id="KW-0675">Receptor</keyword>
<evidence type="ECO:0000256" key="1">
    <source>
        <dbReference type="ARBA" id="ARBA00004141"/>
    </source>
</evidence>
<comment type="subcellular location">
    <subcellularLocation>
        <location evidence="1">Membrane</location>
        <topology evidence="1">Multi-pass membrane protein</topology>
    </subcellularLocation>
</comment>
<evidence type="ECO:0000256" key="10">
    <source>
        <dbReference type="SAM" id="Phobius"/>
    </source>
</evidence>
<dbReference type="RefSeq" id="XP_055876596.1">
    <property type="nucleotide sequence ID" value="XM_056020621.1"/>
</dbReference>
<feature type="transmembrane region" description="Helical" evidence="10">
    <location>
        <begin position="124"/>
        <end position="147"/>
    </location>
</feature>
<dbReference type="GO" id="GO:0005886">
    <property type="term" value="C:plasma membrane"/>
    <property type="evidence" value="ECO:0007669"/>
    <property type="project" value="TreeGrafter"/>
</dbReference>
<feature type="transmembrane region" description="Helical" evidence="10">
    <location>
        <begin position="276"/>
        <end position="298"/>
    </location>
</feature>
<dbReference type="RefSeq" id="XP_055876597.1">
    <property type="nucleotide sequence ID" value="XM_056020622.1"/>
</dbReference>
<dbReference type="PROSITE" id="PS00237">
    <property type="entry name" value="G_PROTEIN_RECEP_F1_1"/>
    <property type="match status" value="1"/>
</dbReference>
<dbReference type="GeneID" id="106054497"/>
<dbReference type="InterPro" id="IPR017452">
    <property type="entry name" value="GPCR_Rhodpsn_7TM"/>
</dbReference>
<evidence type="ECO:0000256" key="4">
    <source>
        <dbReference type="ARBA" id="ARBA00022989"/>
    </source>
</evidence>
<dbReference type="PROSITE" id="PS50262">
    <property type="entry name" value="G_PROTEIN_RECEP_F1_2"/>
    <property type="match status" value="1"/>
</dbReference>
<dbReference type="RefSeq" id="XP_055876598.1">
    <property type="nucleotide sequence ID" value="XM_056020623.1"/>
</dbReference>
<evidence type="ECO:0000256" key="6">
    <source>
        <dbReference type="ARBA" id="ARBA00023136"/>
    </source>
</evidence>
<dbReference type="OrthoDB" id="5987936at2759"/>
<keyword evidence="4 10" id="KW-1133">Transmembrane helix</keyword>
<gene>
    <name evidence="13 14 15" type="primary">LOC106054497</name>
</gene>
<dbReference type="OMA" id="CCIAVER"/>
<dbReference type="PANTHER" id="PTHR45695">
    <property type="entry name" value="LEUCOKININ RECEPTOR-RELATED"/>
    <property type="match status" value="1"/>
</dbReference>
<reference evidence="13 14" key="1">
    <citation type="submission" date="2025-04" db="UniProtKB">
        <authorList>
            <consortium name="RefSeq"/>
        </authorList>
    </citation>
    <scope>IDENTIFICATION</scope>
</reference>
<keyword evidence="8 9" id="KW-0807">Transducer</keyword>
<dbReference type="GO" id="GO:0004983">
    <property type="term" value="F:neuropeptide Y receptor activity"/>
    <property type="evidence" value="ECO:0007669"/>
    <property type="project" value="InterPro"/>
</dbReference>
<dbReference type="Proteomes" id="UP001165740">
    <property type="component" value="Chromosome 2"/>
</dbReference>
<comment type="similarity">
    <text evidence="2 9">Belongs to the G-protein coupled receptor 1 family.</text>
</comment>
<evidence type="ECO:0000313" key="14">
    <source>
        <dbReference type="RefSeq" id="XP_055876597.1"/>
    </source>
</evidence>
<protein>
    <submittedName>
        <fullName evidence="13 14">Orexin receptor type 2-like</fullName>
    </submittedName>
</protein>
<evidence type="ECO:0000313" key="12">
    <source>
        <dbReference type="Proteomes" id="UP001165740"/>
    </source>
</evidence>
<organism evidence="12 15">
    <name type="scientific">Biomphalaria glabrata</name>
    <name type="common">Bloodfluke planorb</name>
    <name type="synonym">Freshwater snail</name>
    <dbReference type="NCBI Taxonomy" id="6526"/>
    <lineage>
        <taxon>Eukaryota</taxon>
        <taxon>Metazoa</taxon>
        <taxon>Spiralia</taxon>
        <taxon>Lophotrochozoa</taxon>
        <taxon>Mollusca</taxon>
        <taxon>Gastropoda</taxon>
        <taxon>Heterobranchia</taxon>
        <taxon>Euthyneura</taxon>
        <taxon>Panpulmonata</taxon>
        <taxon>Hygrophila</taxon>
        <taxon>Lymnaeoidea</taxon>
        <taxon>Planorbidae</taxon>
        <taxon>Biomphalaria</taxon>
    </lineage>
</organism>
<evidence type="ECO:0000256" key="9">
    <source>
        <dbReference type="RuleBase" id="RU000688"/>
    </source>
</evidence>
<evidence type="ECO:0000256" key="3">
    <source>
        <dbReference type="ARBA" id="ARBA00022692"/>
    </source>
</evidence>
<feature type="transmembrane region" description="Helical" evidence="10">
    <location>
        <begin position="212"/>
        <end position="236"/>
    </location>
</feature>
<feature type="domain" description="G-protein coupled receptors family 1 profile" evidence="11">
    <location>
        <begin position="64"/>
        <end position="334"/>
    </location>
</feature>
<evidence type="ECO:0000259" key="11">
    <source>
        <dbReference type="PROSITE" id="PS50262"/>
    </source>
</evidence>
<keyword evidence="5 9" id="KW-0297">G-protein coupled receptor</keyword>
<accession>A0A9W2ZNQ8</accession>
<keyword evidence="12" id="KW-1185">Reference proteome</keyword>
<sequence>MVTLEEVNGEFNLTVDYNSCRQFCSACDRIEDAVVCLESYIFPTPLEWFLICLHLGLFTIGVVGNILVCFVVLRSKHMQTVTNLFIVNLAFADAVVLVVCSPPSVLQSVTETWFMGDIMCKMVIFLQTTVVSVSVLTLCAIAVERYFAICRPLKSRITLRKVTVTVLIIWVISAAMASPNLNNYVLEMFRTPELSSFLKRCHLGMDNQMEAVYTLFLVTLLYIVPMVIIGIFYLIISHHLWNVRVPGSVVRNTTYESGYRTHAEVQLASRKKVAKMLIAIVLLFAACYFPINCLFIIRQTAIMDQYTESPIIPIVFMFAHWLCYFNSAMNPLIYNFMSVKFKKEFRNVFSCHKRQNTPLHQESTWFHSTRMVRQPTNNSNHSSCRMLRVHEVTYPALCELSSHHSTDGEIKLNGGQSV</sequence>
<dbReference type="InterPro" id="IPR000611">
    <property type="entry name" value="NPY_rcpt"/>
</dbReference>
<evidence type="ECO:0000256" key="2">
    <source>
        <dbReference type="ARBA" id="ARBA00010663"/>
    </source>
</evidence>
<evidence type="ECO:0000256" key="8">
    <source>
        <dbReference type="ARBA" id="ARBA00023224"/>
    </source>
</evidence>
<evidence type="ECO:0000313" key="15">
    <source>
        <dbReference type="RefSeq" id="XP_055876598.1"/>
    </source>
</evidence>
<feature type="transmembrane region" description="Helical" evidence="10">
    <location>
        <begin position="48"/>
        <end position="73"/>
    </location>
</feature>
<keyword evidence="3 9" id="KW-0812">Transmembrane</keyword>
<evidence type="ECO:0000256" key="7">
    <source>
        <dbReference type="ARBA" id="ARBA00023170"/>
    </source>
</evidence>
<feature type="transmembrane region" description="Helical" evidence="10">
    <location>
        <begin position="85"/>
        <end position="104"/>
    </location>
</feature>
<name>A0A9W2ZNQ8_BIOGL</name>
<feature type="transmembrane region" description="Helical" evidence="10">
    <location>
        <begin position="159"/>
        <end position="178"/>
    </location>
</feature>
<evidence type="ECO:0000256" key="5">
    <source>
        <dbReference type="ARBA" id="ARBA00023040"/>
    </source>
</evidence>
<dbReference type="PANTHER" id="PTHR45695:SF15">
    <property type="entry name" value="OPSIN RH2"/>
    <property type="match status" value="1"/>
</dbReference>
<feature type="transmembrane region" description="Helical" evidence="10">
    <location>
        <begin position="310"/>
        <end position="333"/>
    </location>
</feature>
<proteinExistence type="inferred from homology"/>
<dbReference type="PRINTS" id="PR00237">
    <property type="entry name" value="GPCRRHODOPSN"/>
</dbReference>
<dbReference type="SMART" id="SM01381">
    <property type="entry name" value="7TM_GPCR_Srsx"/>
    <property type="match status" value="1"/>
</dbReference>
<dbReference type="InterPro" id="IPR000276">
    <property type="entry name" value="GPCR_Rhodpsn"/>
</dbReference>
<dbReference type="SUPFAM" id="SSF81321">
    <property type="entry name" value="Family A G protein-coupled receptor-like"/>
    <property type="match status" value="1"/>
</dbReference>
<dbReference type="Gene3D" id="1.20.1070.10">
    <property type="entry name" value="Rhodopsin 7-helix transmembrane proteins"/>
    <property type="match status" value="1"/>
</dbReference>